<dbReference type="Pfam" id="PF05768">
    <property type="entry name" value="Glrx-like"/>
    <property type="match status" value="1"/>
</dbReference>
<dbReference type="InterPro" id="IPR008554">
    <property type="entry name" value="Glutaredoxin-like"/>
</dbReference>
<protein>
    <submittedName>
        <fullName evidence="1">Glutaredoxin</fullName>
    </submittedName>
</protein>
<evidence type="ECO:0000313" key="1">
    <source>
        <dbReference type="EMBL" id="MDQ0254592.1"/>
    </source>
</evidence>
<dbReference type="Proteomes" id="UP001230005">
    <property type="component" value="Unassembled WGS sequence"/>
</dbReference>
<accession>A0ABT9ZV39</accession>
<sequence length="82" mass="9771">MVTLYFYTKTGCPLCDKGLATLKEFQKDYPFQIEERDIYERDDWLELYQIRIPVVEDENGSVLDEGILSYSTIYEKINKKFT</sequence>
<dbReference type="Gene3D" id="3.40.30.10">
    <property type="entry name" value="Glutaredoxin"/>
    <property type="match status" value="1"/>
</dbReference>
<evidence type="ECO:0000313" key="2">
    <source>
        <dbReference type="Proteomes" id="UP001230005"/>
    </source>
</evidence>
<name>A0ABT9ZV39_9BACI</name>
<dbReference type="InterPro" id="IPR036249">
    <property type="entry name" value="Thioredoxin-like_sf"/>
</dbReference>
<dbReference type="PANTHER" id="PTHR33558:SF1">
    <property type="entry name" value="GLUTAREDOXIN-LIKE PROTEIN C5ORF63 HOMOLOG"/>
    <property type="match status" value="1"/>
</dbReference>
<gene>
    <name evidence="1" type="ORF">J2S74_001971</name>
</gene>
<dbReference type="PANTHER" id="PTHR33558">
    <property type="entry name" value="GLUTAREDOXIN-LIKE PROTEIN C5ORF63 HOMOLOG"/>
    <property type="match status" value="1"/>
</dbReference>
<dbReference type="RefSeq" id="WP_307324727.1">
    <property type="nucleotide sequence ID" value="NZ_JAUSUG010000006.1"/>
</dbReference>
<comment type="caution">
    <text evidence="1">The sequence shown here is derived from an EMBL/GenBank/DDBJ whole genome shotgun (WGS) entry which is preliminary data.</text>
</comment>
<dbReference type="InterPro" id="IPR052565">
    <property type="entry name" value="Glutaredoxin-like_YDR286C"/>
</dbReference>
<proteinExistence type="predicted"/>
<reference evidence="1 2" key="1">
    <citation type="submission" date="2023-07" db="EMBL/GenBank/DDBJ databases">
        <title>Genomic Encyclopedia of Type Strains, Phase IV (KMG-IV): sequencing the most valuable type-strain genomes for metagenomic binning, comparative biology and taxonomic classification.</title>
        <authorList>
            <person name="Goeker M."/>
        </authorList>
    </citation>
    <scope>NUCLEOTIDE SEQUENCE [LARGE SCALE GENOMIC DNA]</scope>
    <source>
        <strain evidence="1 2">DSM 9768</strain>
    </source>
</reference>
<organism evidence="1 2">
    <name type="scientific">Evansella vedderi</name>
    <dbReference type="NCBI Taxonomy" id="38282"/>
    <lineage>
        <taxon>Bacteria</taxon>
        <taxon>Bacillati</taxon>
        <taxon>Bacillota</taxon>
        <taxon>Bacilli</taxon>
        <taxon>Bacillales</taxon>
        <taxon>Bacillaceae</taxon>
        <taxon>Evansella</taxon>
    </lineage>
</organism>
<keyword evidence="2" id="KW-1185">Reference proteome</keyword>
<dbReference type="SUPFAM" id="SSF52833">
    <property type="entry name" value="Thioredoxin-like"/>
    <property type="match status" value="1"/>
</dbReference>
<dbReference type="EMBL" id="JAUSUG010000006">
    <property type="protein sequence ID" value="MDQ0254592.1"/>
    <property type="molecule type" value="Genomic_DNA"/>
</dbReference>